<organism evidence="1 2">
    <name type="scientific">Drosophila kikkawai</name>
    <name type="common">Fruit fly</name>
    <dbReference type="NCBI Taxonomy" id="30033"/>
    <lineage>
        <taxon>Eukaryota</taxon>
        <taxon>Metazoa</taxon>
        <taxon>Ecdysozoa</taxon>
        <taxon>Arthropoda</taxon>
        <taxon>Hexapoda</taxon>
        <taxon>Insecta</taxon>
        <taxon>Pterygota</taxon>
        <taxon>Neoptera</taxon>
        <taxon>Endopterygota</taxon>
        <taxon>Diptera</taxon>
        <taxon>Brachycera</taxon>
        <taxon>Muscomorpha</taxon>
        <taxon>Ephydroidea</taxon>
        <taxon>Drosophilidae</taxon>
        <taxon>Drosophila</taxon>
        <taxon>Sophophora</taxon>
    </lineage>
</organism>
<evidence type="ECO:0000313" key="2">
    <source>
        <dbReference type="RefSeq" id="XP_017019384.1"/>
    </source>
</evidence>
<dbReference type="OrthoDB" id="5949570at2759"/>
<evidence type="ECO:0000313" key="1">
    <source>
        <dbReference type="Proteomes" id="UP001652661"/>
    </source>
</evidence>
<dbReference type="AlphaFoldDB" id="A0A6P4I6C9"/>
<dbReference type="PANTHER" id="PTHR21053">
    <property type="entry name" value="TRANSCRIPTION ELONGATION FACTOR, MITOCHONDRIAL"/>
    <property type="match status" value="1"/>
</dbReference>
<dbReference type="InterPro" id="IPR039150">
    <property type="entry name" value="TEFM"/>
</dbReference>
<dbReference type="GO" id="GO:0006392">
    <property type="term" value="P:transcription elongation by mitochondrial RNA polymerase"/>
    <property type="evidence" value="ECO:0007669"/>
    <property type="project" value="InterPro"/>
</dbReference>
<dbReference type="Proteomes" id="UP001652661">
    <property type="component" value="Chromosome 3L"/>
</dbReference>
<dbReference type="GO" id="GO:0042645">
    <property type="term" value="C:mitochondrial nucleoid"/>
    <property type="evidence" value="ECO:0007669"/>
    <property type="project" value="TreeGrafter"/>
</dbReference>
<gene>
    <name evidence="2" type="primary">LOC108072658</name>
</gene>
<dbReference type="GO" id="GO:0030337">
    <property type="term" value="F:DNA polymerase processivity factor activity"/>
    <property type="evidence" value="ECO:0007669"/>
    <property type="project" value="TreeGrafter"/>
</dbReference>
<accession>A0A6P4I6C9</accession>
<keyword evidence="1" id="KW-1185">Reference proteome</keyword>
<dbReference type="PANTHER" id="PTHR21053:SF2">
    <property type="entry name" value="TRANSCRIPTION ELONGATION FACTOR, MITOCHONDRIAL"/>
    <property type="match status" value="1"/>
</dbReference>
<dbReference type="RefSeq" id="XP_017019384.1">
    <property type="nucleotide sequence ID" value="XM_017163895.2"/>
</dbReference>
<protein>
    <recommendedName>
        <fullName evidence="3">Transcription elongation factor, mitochondrial</fullName>
    </recommendedName>
</protein>
<evidence type="ECO:0008006" key="3">
    <source>
        <dbReference type="Google" id="ProtNLM"/>
    </source>
</evidence>
<name>A0A6P4I6C9_DROKI</name>
<dbReference type="GeneID" id="108072658"/>
<reference evidence="2" key="1">
    <citation type="submission" date="2025-08" db="UniProtKB">
        <authorList>
            <consortium name="RefSeq"/>
        </authorList>
    </citation>
    <scope>IDENTIFICATION</scope>
    <source>
        <strain evidence="2">14028-0561.14</strain>
        <tissue evidence="2">Whole fly</tissue>
    </source>
</reference>
<sequence>MLSCCRAVAVTGRSLRWSSITSAKQHGTEQDSSHNILPAYSDDQRLKILEAINGSCIDQMLNFDITKARAAKLQNWKTRYGPMKELGEILHIEGFSLKVATKLFKSLLEQVDGVRSSEVVPGQEPKASRTAPFITPAMDDKRRLQIVSSIGVRIGVTSVSWARMEIGRQDSSCRLTNWQHHELNDKKMHLAELVQRCLYATHQIPQADCYVLESPQMAQVSNNPGSIDQQNVNIQKAQVSAIMSYALMSRMYPDDNKAKNVYYMRRFLTARLFNHLVGTERVTSEETILAMMRNDNYSEYKTSDTQAITLLNQVHFPADLRQLFSQLARHQRDFLGQAFLLNLAFIRLVLLRDPTSITSVSRHSKSPRAS</sequence>
<dbReference type="OMA" id="ESPQMAQ"/>
<proteinExistence type="predicted"/>